<dbReference type="AlphaFoldDB" id="A0A401VUV4"/>
<evidence type="ECO:0000259" key="1">
    <source>
        <dbReference type="Pfam" id="PF08401"/>
    </source>
</evidence>
<feature type="domain" description="N-terminal" evidence="1">
    <location>
        <begin position="49"/>
        <end position="105"/>
    </location>
</feature>
<protein>
    <recommendedName>
        <fullName evidence="1">N-terminal domain-containing protein</fullName>
    </recommendedName>
</protein>
<keyword evidence="3" id="KW-1185">Reference proteome</keyword>
<dbReference type="Proteomes" id="UP000286746">
    <property type="component" value="Unassembled WGS sequence"/>
</dbReference>
<dbReference type="Pfam" id="PF08401">
    <property type="entry name" value="ArdcN"/>
    <property type="match status" value="1"/>
</dbReference>
<proteinExistence type="predicted"/>
<reference evidence="2 3" key="1">
    <citation type="submission" date="2018-11" db="EMBL/GenBank/DDBJ databases">
        <title>Whole genome sequence of Streptomyces paromomycinus NBRC 15454(T).</title>
        <authorList>
            <person name="Komaki H."/>
            <person name="Tamura T."/>
        </authorList>
    </citation>
    <scope>NUCLEOTIDE SEQUENCE [LARGE SCALE GENOMIC DNA]</scope>
    <source>
        <strain evidence="2 3">NBRC 15454</strain>
    </source>
</reference>
<comment type="caution">
    <text evidence="2">The sequence shown here is derived from an EMBL/GenBank/DDBJ whole genome shotgun (WGS) entry which is preliminary data.</text>
</comment>
<organism evidence="2 3">
    <name type="scientific">Streptomyces paromomycinus</name>
    <name type="common">Streptomyces rimosus subsp. paromomycinus</name>
    <dbReference type="NCBI Taxonomy" id="92743"/>
    <lineage>
        <taxon>Bacteria</taxon>
        <taxon>Bacillati</taxon>
        <taxon>Actinomycetota</taxon>
        <taxon>Actinomycetes</taxon>
        <taxon>Kitasatosporales</taxon>
        <taxon>Streptomycetaceae</taxon>
        <taxon>Streptomyces</taxon>
    </lineage>
</organism>
<accession>A0A401VUV4</accession>
<evidence type="ECO:0000313" key="3">
    <source>
        <dbReference type="Proteomes" id="UP000286746"/>
    </source>
</evidence>
<evidence type="ECO:0000313" key="2">
    <source>
        <dbReference type="EMBL" id="GCD40821.1"/>
    </source>
</evidence>
<gene>
    <name evidence="2" type="ORF">GKJPGBOP_00474</name>
</gene>
<sequence length="281" mass="30502">MTAIAKRPRLTDDIRSARLTQAHEQLQSAVESLMTSAGWQQLITARRWLRSYSLNNVLLILAQRPGATDVRSFRAWQEVGRHVCQGERALRIWAPSTRRRPDPDTPEDAQDESAIVTRFVLVPVFDVAQTDGAPLPAPASATPERLTGDAPAWLWQATVAVISDDGFTVERGDCHGAYGHTDFLRHTVRVRADVAAAQATKTLVHELAHIRLDHDTRSLSRPTAEVEAESVACIVSACAGLDTLPYSVPYVAGWASTPQAAQDSAGRVLTVADAVTTALGL</sequence>
<name>A0A401VUV4_STREY</name>
<dbReference type="EMBL" id="BHZD01000001">
    <property type="protein sequence ID" value="GCD40821.1"/>
    <property type="molecule type" value="Genomic_DNA"/>
</dbReference>
<dbReference type="GO" id="GO:0003697">
    <property type="term" value="F:single-stranded DNA binding"/>
    <property type="evidence" value="ECO:0007669"/>
    <property type="project" value="InterPro"/>
</dbReference>
<dbReference type="InterPro" id="IPR013610">
    <property type="entry name" value="ArdC_N"/>
</dbReference>